<dbReference type="PROSITE" id="PS00108">
    <property type="entry name" value="PROTEIN_KINASE_ST"/>
    <property type="match status" value="1"/>
</dbReference>
<dbReference type="PANTHER" id="PTHR47448:SF1">
    <property type="entry name" value="SERINE_THREONINE-PROTEIN KINASE STE7 HOMOLOG"/>
    <property type="match status" value="1"/>
</dbReference>
<accession>A0AAV7JX75</accession>
<dbReference type="GO" id="GO:0004708">
    <property type="term" value="F:MAP kinase kinase activity"/>
    <property type="evidence" value="ECO:0007669"/>
    <property type="project" value="UniProtKB-EC"/>
</dbReference>
<feature type="compositionally biased region" description="Basic residues" evidence="10">
    <location>
        <begin position="199"/>
        <end position="209"/>
    </location>
</feature>
<keyword evidence="2" id="KW-0808">Transferase</keyword>
<dbReference type="InterPro" id="IPR000719">
    <property type="entry name" value="Prot_kinase_dom"/>
</dbReference>
<dbReference type="SUPFAM" id="SSF56112">
    <property type="entry name" value="Protein kinase-like (PK-like)"/>
    <property type="match status" value="1"/>
</dbReference>
<keyword evidence="6" id="KW-0829">Tyrosine-protein kinase</keyword>
<dbReference type="InterPro" id="IPR008271">
    <property type="entry name" value="Ser/Thr_kinase_AS"/>
</dbReference>
<evidence type="ECO:0000256" key="5">
    <source>
        <dbReference type="ARBA" id="ARBA00022840"/>
    </source>
</evidence>
<dbReference type="AlphaFoldDB" id="A0AAV7JX75"/>
<evidence type="ECO:0000256" key="2">
    <source>
        <dbReference type="ARBA" id="ARBA00022679"/>
    </source>
</evidence>
<sequence>MANLESHRATKVNITSSVSSSPLSPVDTSPMSHSFDNHDNHSPEPEPLSSRRALDSKRPPPLSLIPLSQPNITTTPKVEQTTTPLSATSSKVAQTTMPHSANSLPATKSNFQSPPKLLSSNSKTEITSKISPTHPYYSGAKQYVTNSTVGPRLTMSDYVSSFSSPTTIPPPGMHSGKRNFKPTLNLGGPTLPNSDISFRSKRPPSIHSLPKRRSTIYTREQLQELVQLRASEAKMENISEEHKAAIQKFLDDKASILKCGELAITDLEKQTELGFGNSGNVSKKRHLPSGVIMACKTIKLEIKEAQRNAILSELHVLHDCSSPYIVGFFGSFCYNMDLEICMEYMDGGSLDQVIRHWGRIEEEVIAVITRAVLFGLFYLIREQSILHRDVKPSNILLNSLGEVKLCDFGVSKKLLDTKGVANTFVGTRSYMAPERLTGSDYSLKSDLWSLGISLIEMAVGKYPIPPLNDHQIDVSMSLPPAGGDNQAPLPPNQFDHPLLPPFEMLQYVAMEAPPQMPRKYFTLELCEFVEFCLMRVPDERASVEELIDNIFITTQRKVDMAAWVTKVALRGTD</sequence>
<protein>
    <submittedName>
        <fullName evidence="12">Dual specificity mitogen-activated protein kinase kinase 1</fullName>
    </submittedName>
</protein>
<evidence type="ECO:0000256" key="6">
    <source>
        <dbReference type="ARBA" id="ARBA00023137"/>
    </source>
</evidence>
<dbReference type="InterPro" id="IPR050915">
    <property type="entry name" value="MAP_kinase_kinase"/>
</dbReference>
<dbReference type="Pfam" id="PF00069">
    <property type="entry name" value="Pkinase"/>
    <property type="match status" value="1"/>
</dbReference>
<gene>
    <name evidence="12" type="ORF">LOD99_3827</name>
</gene>
<dbReference type="EMBL" id="JAKMXF010000288">
    <property type="protein sequence ID" value="KAI6653303.1"/>
    <property type="molecule type" value="Genomic_DNA"/>
</dbReference>
<evidence type="ECO:0000256" key="1">
    <source>
        <dbReference type="ARBA" id="ARBA00022527"/>
    </source>
</evidence>
<keyword evidence="3" id="KW-0547">Nucleotide-binding</keyword>
<evidence type="ECO:0000256" key="10">
    <source>
        <dbReference type="SAM" id="MobiDB-lite"/>
    </source>
</evidence>
<dbReference type="SMART" id="SM00220">
    <property type="entry name" value="S_TKc"/>
    <property type="match status" value="1"/>
</dbReference>
<dbReference type="FunFam" id="3.30.200.20:FF:000040">
    <property type="entry name" value="Dual specificity mitogen-activated protein kinase kinase"/>
    <property type="match status" value="1"/>
</dbReference>
<organism evidence="12 13">
    <name type="scientific">Oopsacas minuta</name>
    <dbReference type="NCBI Taxonomy" id="111878"/>
    <lineage>
        <taxon>Eukaryota</taxon>
        <taxon>Metazoa</taxon>
        <taxon>Porifera</taxon>
        <taxon>Hexactinellida</taxon>
        <taxon>Hexasterophora</taxon>
        <taxon>Lyssacinosida</taxon>
        <taxon>Leucopsacidae</taxon>
        <taxon>Oopsacas</taxon>
    </lineage>
</organism>
<keyword evidence="5" id="KW-0067">ATP-binding</keyword>
<comment type="catalytic activity">
    <reaction evidence="9">
        <text>L-tyrosyl-[protein] + ATP = O-phospho-L-tyrosyl-[protein] + ADP + H(+)</text>
        <dbReference type="Rhea" id="RHEA:10596"/>
        <dbReference type="Rhea" id="RHEA-COMP:10136"/>
        <dbReference type="Rhea" id="RHEA-COMP:20101"/>
        <dbReference type="ChEBI" id="CHEBI:15378"/>
        <dbReference type="ChEBI" id="CHEBI:30616"/>
        <dbReference type="ChEBI" id="CHEBI:46858"/>
        <dbReference type="ChEBI" id="CHEBI:61978"/>
        <dbReference type="ChEBI" id="CHEBI:456216"/>
        <dbReference type="EC" id="2.7.12.2"/>
    </reaction>
</comment>
<comment type="caution">
    <text evidence="12">The sequence shown here is derived from an EMBL/GenBank/DDBJ whole genome shotgun (WGS) entry which is preliminary data.</text>
</comment>
<evidence type="ECO:0000256" key="3">
    <source>
        <dbReference type="ARBA" id="ARBA00022741"/>
    </source>
</evidence>
<evidence type="ECO:0000256" key="4">
    <source>
        <dbReference type="ARBA" id="ARBA00022777"/>
    </source>
</evidence>
<dbReference type="Gene3D" id="1.10.510.10">
    <property type="entry name" value="Transferase(Phosphotransferase) domain 1"/>
    <property type="match status" value="1"/>
</dbReference>
<evidence type="ECO:0000256" key="9">
    <source>
        <dbReference type="ARBA" id="ARBA00051693"/>
    </source>
</evidence>
<comment type="catalytic activity">
    <reaction evidence="7">
        <text>L-seryl-[protein] + ATP = O-phospho-L-seryl-[protein] + ADP + H(+)</text>
        <dbReference type="Rhea" id="RHEA:17989"/>
        <dbReference type="Rhea" id="RHEA-COMP:9863"/>
        <dbReference type="Rhea" id="RHEA-COMP:11604"/>
        <dbReference type="ChEBI" id="CHEBI:15378"/>
        <dbReference type="ChEBI" id="CHEBI:29999"/>
        <dbReference type="ChEBI" id="CHEBI:30616"/>
        <dbReference type="ChEBI" id="CHEBI:83421"/>
        <dbReference type="ChEBI" id="CHEBI:456216"/>
        <dbReference type="EC" id="2.7.12.2"/>
    </reaction>
</comment>
<keyword evidence="4 12" id="KW-0418">Kinase</keyword>
<feature type="domain" description="Protein kinase" evidence="11">
    <location>
        <begin position="267"/>
        <end position="552"/>
    </location>
</feature>
<feature type="compositionally biased region" description="Polar residues" evidence="10">
    <location>
        <begin position="84"/>
        <end position="127"/>
    </location>
</feature>
<feature type="compositionally biased region" description="Low complexity" evidence="10">
    <location>
        <begin position="15"/>
        <end position="30"/>
    </location>
</feature>
<dbReference type="PROSITE" id="PS50011">
    <property type="entry name" value="PROTEIN_KINASE_DOM"/>
    <property type="match status" value="1"/>
</dbReference>
<feature type="compositionally biased region" description="Low complexity" evidence="10">
    <location>
        <begin position="64"/>
        <end position="83"/>
    </location>
</feature>
<dbReference type="GO" id="GO:0004713">
    <property type="term" value="F:protein tyrosine kinase activity"/>
    <property type="evidence" value="ECO:0007669"/>
    <property type="project" value="UniProtKB-KW"/>
</dbReference>
<dbReference type="PANTHER" id="PTHR47448">
    <property type="entry name" value="DUAL SPECIFICITY MITOGEN-ACTIVATED PROTEIN KINASE KINASE DSOR1-LIKE PROTEIN"/>
    <property type="match status" value="1"/>
</dbReference>
<keyword evidence="1" id="KW-0723">Serine/threonine-protein kinase</keyword>
<dbReference type="GO" id="GO:0004674">
    <property type="term" value="F:protein serine/threonine kinase activity"/>
    <property type="evidence" value="ECO:0007669"/>
    <property type="project" value="UniProtKB-KW"/>
</dbReference>
<dbReference type="InterPro" id="IPR011009">
    <property type="entry name" value="Kinase-like_dom_sf"/>
</dbReference>
<evidence type="ECO:0000256" key="7">
    <source>
        <dbReference type="ARBA" id="ARBA00049014"/>
    </source>
</evidence>
<dbReference type="Gene3D" id="3.30.200.20">
    <property type="entry name" value="Phosphorylase Kinase, domain 1"/>
    <property type="match status" value="1"/>
</dbReference>
<comment type="catalytic activity">
    <reaction evidence="8">
        <text>L-threonyl-[protein] + ATP = O-phospho-L-threonyl-[protein] + ADP + H(+)</text>
        <dbReference type="Rhea" id="RHEA:46608"/>
        <dbReference type="Rhea" id="RHEA-COMP:11060"/>
        <dbReference type="Rhea" id="RHEA-COMP:11605"/>
        <dbReference type="ChEBI" id="CHEBI:15378"/>
        <dbReference type="ChEBI" id="CHEBI:30013"/>
        <dbReference type="ChEBI" id="CHEBI:30616"/>
        <dbReference type="ChEBI" id="CHEBI:61977"/>
        <dbReference type="ChEBI" id="CHEBI:456216"/>
        <dbReference type="EC" id="2.7.12.2"/>
    </reaction>
</comment>
<name>A0AAV7JX75_9METZ</name>
<feature type="region of interest" description="Disordered" evidence="10">
    <location>
        <begin position="1"/>
        <end position="127"/>
    </location>
</feature>
<dbReference type="GO" id="GO:0005524">
    <property type="term" value="F:ATP binding"/>
    <property type="evidence" value="ECO:0007669"/>
    <property type="project" value="UniProtKB-KW"/>
</dbReference>
<proteinExistence type="predicted"/>
<evidence type="ECO:0000256" key="8">
    <source>
        <dbReference type="ARBA" id="ARBA00049299"/>
    </source>
</evidence>
<dbReference type="Proteomes" id="UP001165289">
    <property type="component" value="Unassembled WGS sequence"/>
</dbReference>
<reference evidence="12 13" key="1">
    <citation type="journal article" date="2023" name="BMC Biol.">
        <title>The compact genome of the sponge Oopsacas minuta (Hexactinellida) is lacking key metazoan core genes.</title>
        <authorList>
            <person name="Santini S."/>
            <person name="Schenkelaars Q."/>
            <person name="Jourda C."/>
            <person name="Duchesne M."/>
            <person name="Belahbib H."/>
            <person name="Rocher C."/>
            <person name="Selva M."/>
            <person name="Riesgo A."/>
            <person name="Vervoort M."/>
            <person name="Leys S.P."/>
            <person name="Kodjabachian L."/>
            <person name="Le Bivic A."/>
            <person name="Borchiellini C."/>
            <person name="Claverie J.M."/>
            <person name="Renard E."/>
        </authorList>
    </citation>
    <scope>NUCLEOTIDE SEQUENCE [LARGE SCALE GENOMIC DNA]</scope>
    <source>
        <strain evidence="12">SPO-2</strain>
    </source>
</reference>
<feature type="compositionally biased region" description="Basic and acidic residues" evidence="10">
    <location>
        <begin position="35"/>
        <end position="44"/>
    </location>
</feature>
<evidence type="ECO:0000313" key="12">
    <source>
        <dbReference type="EMBL" id="KAI6653303.1"/>
    </source>
</evidence>
<evidence type="ECO:0000313" key="13">
    <source>
        <dbReference type="Proteomes" id="UP001165289"/>
    </source>
</evidence>
<keyword evidence="13" id="KW-1185">Reference proteome</keyword>
<feature type="region of interest" description="Disordered" evidence="10">
    <location>
        <begin position="190"/>
        <end position="209"/>
    </location>
</feature>
<evidence type="ECO:0000259" key="11">
    <source>
        <dbReference type="PROSITE" id="PS50011"/>
    </source>
</evidence>